<evidence type="ECO:0000313" key="3">
    <source>
        <dbReference type="Proteomes" id="UP000265520"/>
    </source>
</evidence>
<dbReference type="Proteomes" id="UP000265520">
    <property type="component" value="Unassembled WGS sequence"/>
</dbReference>
<comment type="caution">
    <text evidence="2">The sequence shown here is derived from an EMBL/GenBank/DDBJ whole genome shotgun (WGS) entry which is preliminary data.</text>
</comment>
<accession>A0A392TY76</accession>
<evidence type="ECO:0000256" key="1">
    <source>
        <dbReference type="SAM" id="MobiDB-lite"/>
    </source>
</evidence>
<proteinExistence type="predicted"/>
<feature type="compositionally biased region" description="Basic and acidic residues" evidence="1">
    <location>
        <begin position="8"/>
        <end position="22"/>
    </location>
</feature>
<organism evidence="2 3">
    <name type="scientific">Trifolium medium</name>
    <dbReference type="NCBI Taxonomy" id="97028"/>
    <lineage>
        <taxon>Eukaryota</taxon>
        <taxon>Viridiplantae</taxon>
        <taxon>Streptophyta</taxon>
        <taxon>Embryophyta</taxon>
        <taxon>Tracheophyta</taxon>
        <taxon>Spermatophyta</taxon>
        <taxon>Magnoliopsida</taxon>
        <taxon>eudicotyledons</taxon>
        <taxon>Gunneridae</taxon>
        <taxon>Pentapetalae</taxon>
        <taxon>rosids</taxon>
        <taxon>fabids</taxon>
        <taxon>Fabales</taxon>
        <taxon>Fabaceae</taxon>
        <taxon>Papilionoideae</taxon>
        <taxon>50 kb inversion clade</taxon>
        <taxon>NPAAA clade</taxon>
        <taxon>Hologalegina</taxon>
        <taxon>IRL clade</taxon>
        <taxon>Trifolieae</taxon>
        <taxon>Trifolium</taxon>
    </lineage>
</organism>
<sequence length="57" mass="6428">MKTGFGSFEKRLESAKRRESGPPERMVVRVVSKSFPPTLSFMRSVALDSVVPWEVLS</sequence>
<evidence type="ECO:0000313" key="2">
    <source>
        <dbReference type="EMBL" id="MCI66102.1"/>
    </source>
</evidence>
<protein>
    <submittedName>
        <fullName evidence="2">Uncharacterized protein</fullName>
    </submittedName>
</protein>
<name>A0A392TY76_9FABA</name>
<dbReference type="AlphaFoldDB" id="A0A392TY76"/>
<feature type="non-terminal residue" evidence="2">
    <location>
        <position position="57"/>
    </location>
</feature>
<keyword evidence="3" id="KW-1185">Reference proteome</keyword>
<reference evidence="2 3" key="1">
    <citation type="journal article" date="2018" name="Front. Plant Sci.">
        <title>Red Clover (Trifolium pratense) and Zigzag Clover (T. medium) - A Picture of Genomic Similarities and Differences.</title>
        <authorList>
            <person name="Dluhosova J."/>
            <person name="Istvanek J."/>
            <person name="Nedelnik J."/>
            <person name="Repkova J."/>
        </authorList>
    </citation>
    <scope>NUCLEOTIDE SEQUENCE [LARGE SCALE GENOMIC DNA]</scope>
    <source>
        <strain evidence="3">cv. 10/8</strain>
        <tissue evidence="2">Leaf</tissue>
    </source>
</reference>
<feature type="region of interest" description="Disordered" evidence="1">
    <location>
        <begin position="1"/>
        <end position="23"/>
    </location>
</feature>
<dbReference type="EMBL" id="LXQA010688727">
    <property type="protein sequence ID" value="MCI66102.1"/>
    <property type="molecule type" value="Genomic_DNA"/>
</dbReference>